<dbReference type="AlphaFoldDB" id="A0AAJ1WPM2"/>
<comment type="caution">
    <text evidence="6">The sequence shown here is derived from an EMBL/GenBank/DDBJ whole genome shotgun (WGS) entry which is preliminary data.</text>
</comment>
<dbReference type="InterPro" id="IPR011761">
    <property type="entry name" value="ATP-grasp"/>
</dbReference>
<keyword evidence="1" id="KW-0436">Ligase</keyword>
<dbReference type="Pfam" id="PF13535">
    <property type="entry name" value="ATP-grasp_4"/>
    <property type="match status" value="1"/>
</dbReference>
<dbReference type="SUPFAM" id="SSF56059">
    <property type="entry name" value="Glutathione synthetase ATP-binding domain-like"/>
    <property type="match status" value="1"/>
</dbReference>
<protein>
    <submittedName>
        <fullName evidence="6">Biotin carboxylase</fullName>
    </submittedName>
</protein>
<reference evidence="6 7" key="1">
    <citation type="submission" date="2023-07" db="EMBL/GenBank/DDBJ databases">
        <title>Genomic Encyclopedia of Type Strains, Phase IV (KMG-IV): sequencing the most valuable type-strain genomes for metagenomic binning, comparative biology and taxonomic classification.</title>
        <authorList>
            <person name="Goeker M."/>
        </authorList>
    </citation>
    <scope>NUCLEOTIDE SEQUENCE [LARGE SCALE GENOMIC DNA]</scope>
    <source>
        <strain evidence="6 7">DSM 46876</strain>
    </source>
</reference>
<name>A0AAJ1WPM2_9BACL</name>
<dbReference type="GO" id="GO:0046872">
    <property type="term" value="F:metal ion binding"/>
    <property type="evidence" value="ECO:0007669"/>
    <property type="project" value="InterPro"/>
</dbReference>
<dbReference type="EMBL" id="JAUSUV010000003">
    <property type="protein sequence ID" value="MDQ0416667.1"/>
    <property type="molecule type" value="Genomic_DNA"/>
</dbReference>
<evidence type="ECO:0000259" key="5">
    <source>
        <dbReference type="PROSITE" id="PS50975"/>
    </source>
</evidence>
<evidence type="ECO:0000313" key="6">
    <source>
        <dbReference type="EMBL" id="MDQ0416667.1"/>
    </source>
</evidence>
<keyword evidence="7" id="KW-1185">Reference proteome</keyword>
<dbReference type="InterPro" id="IPR013815">
    <property type="entry name" value="ATP_grasp_subdomain_1"/>
</dbReference>
<evidence type="ECO:0000256" key="4">
    <source>
        <dbReference type="PROSITE-ProRule" id="PRU00409"/>
    </source>
</evidence>
<dbReference type="Gene3D" id="3.40.50.20">
    <property type="match status" value="1"/>
</dbReference>
<evidence type="ECO:0000256" key="3">
    <source>
        <dbReference type="ARBA" id="ARBA00022840"/>
    </source>
</evidence>
<dbReference type="Gene3D" id="3.30.1490.20">
    <property type="entry name" value="ATP-grasp fold, A domain"/>
    <property type="match status" value="1"/>
</dbReference>
<keyword evidence="2 4" id="KW-0547">Nucleotide-binding</keyword>
<sequence>MAILLLSRTPSHITPFHELLDYKNEELLLLASSEELDTYDLNKYAYVKGFNDFDINQNVELEAVRLAEKFNIREVVVTSEFDIIRSAKIREILNIKGQGVLSAIAFRDKIKMKEYAMSVVDVPSFSDISSPLDIGAFINRHGFPVVIKPRCGAGSVDTFIINDMDELTLLMDQGFIDSQYQIEEYIQGQMYTIDGLFYNGEILCSWPGRYLNSCLSFHEGKQASNVQLSQDHSLYDRLQQFIKSLITSMPMPKITSFHAEVFHTSDDRLVLCEVASRTGGGAINEVSACSFGISLNHMWIKGQCGLLDPIRLEREDKIFGWVQIPPKKGTLKFIPTEVPFSWTVNYQVRTKLGTTYDSIQNSGHKIAVAVVYGNSEEEAIGRMEEVTQWIEKKCIWG</sequence>
<dbReference type="GO" id="GO:0016874">
    <property type="term" value="F:ligase activity"/>
    <property type="evidence" value="ECO:0007669"/>
    <property type="project" value="UniProtKB-KW"/>
</dbReference>
<gene>
    <name evidence="6" type="ORF">J2Z48_000834</name>
</gene>
<evidence type="ECO:0000256" key="1">
    <source>
        <dbReference type="ARBA" id="ARBA00022598"/>
    </source>
</evidence>
<dbReference type="Proteomes" id="UP001238450">
    <property type="component" value="Unassembled WGS sequence"/>
</dbReference>
<dbReference type="PANTHER" id="PTHR43585">
    <property type="entry name" value="FUMIPYRROLE BIOSYNTHESIS PROTEIN C"/>
    <property type="match status" value="1"/>
</dbReference>
<accession>A0AAJ1WPM2</accession>
<dbReference type="PANTHER" id="PTHR43585:SF2">
    <property type="entry name" value="ATP-GRASP ENZYME FSQD"/>
    <property type="match status" value="1"/>
</dbReference>
<feature type="domain" description="ATP-grasp" evidence="5">
    <location>
        <begin position="109"/>
        <end position="304"/>
    </location>
</feature>
<evidence type="ECO:0000256" key="2">
    <source>
        <dbReference type="ARBA" id="ARBA00022741"/>
    </source>
</evidence>
<keyword evidence="3 4" id="KW-0067">ATP-binding</keyword>
<evidence type="ECO:0000313" key="7">
    <source>
        <dbReference type="Proteomes" id="UP001238450"/>
    </source>
</evidence>
<dbReference type="RefSeq" id="WP_307251293.1">
    <property type="nucleotide sequence ID" value="NZ_JAUSUV010000003.1"/>
</dbReference>
<organism evidence="6 7">
    <name type="scientific">Croceifilum oryzae</name>
    <dbReference type="NCBI Taxonomy" id="1553429"/>
    <lineage>
        <taxon>Bacteria</taxon>
        <taxon>Bacillati</taxon>
        <taxon>Bacillota</taxon>
        <taxon>Bacilli</taxon>
        <taxon>Bacillales</taxon>
        <taxon>Thermoactinomycetaceae</taxon>
        <taxon>Croceifilum</taxon>
    </lineage>
</organism>
<dbReference type="InterPro" id="IPR052032">
    <property type="entry name" value="ATP-dep_AA_Ligase"/>
</dbReference>
<dbReference type="GO" id="GO:0005524">
    <property type="term" value="F:ATP binding"/>
    <property type="evidence" value="ECO:0007669"/>
    <property type="project" value="UniProtKB-UniRule"/>
</dbReference>
<dbReference type="Gene3D" id="3.30.470.20">
    <property type="entry name" value="ATP-grasp fold, B domain"/>
    <property type="match status" value="1"/>
</dbReference>
<dbReference type="PROSITE" id="PS50975">
    <property type="entry name" value="ATP_GRASP"/>
    <property type="match status" value="1"/>
</dbReference>
<proteinExistence type="predicted"/>